<dbReference type="EMBL" id="JBBKYA010000003">
    <property type="protein sequence ID" value="MFD3275710.1"/>
    <property type="molecule type" value="Genomic_DNA"/>
</dbReference>
<proteinExistence type="predicted"/>
<dbReference type="Proteomes" id="UP001598114">
    <property type="component" value="Unassembled WGS sequence"/>
</dbReference>
<name>A0ABW6D104_9BACT</name>
<dbReference type="InterPro" id="IPR011990">
    <property type="entry name" value="TPR-like_helical_dom_sf"/>
</dbReference>
<feature type="repeat" description="TPR" evidence="1">
    <location>
        <begin position="58"/>
        <end position="91"/>
    </location>
</feature>
<protein>
    <submittedName>
        <fullName evidence="2">Tetratricopeptide repeat protein</fullName>
    </submittedName>
</protein>
<dbReference type="InterPro" id="IPR019734">
    <property type="entry name" value="TPR_rpt"/>
</dbReference>
<comment type="caution">
    <text evidence="2">The sequence shown here is derived from an EMBL/GenBank/DDBJ whole genome shotgun (WGS) entry which is preliminary data.</text>
</comment>
<gene>
    <name evidence="2" type="ORF">SKC38_05670</name>
</gene>
<evidence type="ECO:0000256" key="1">
    <source>
        <dbReference type="PROSITE-ProRule" id="PRU00339"/>
    </source>
</evidence>
<dbReference type="SUPFAM" id="SSF48452">
    <property type="entry name" value="TPR-like"/>
    <property type="match status" value="1"/>
</dbReference>
<dbReference type="PROSITE" id="PS50005">
    <property type="entry name" value="TPR"/>
    <property type="match status" value="1"/>
</dbReference>
<reference evidence="2 3" key="1">
    <citation type="submission" date="2024-03" db="EMBL/GenBank/DDBJ databases">
        <title>Aquirufa genome sequencing.</title>
        <authorList>
            <person name="Pitt A."/>
            <person name="Hahn M.W."/>
        </authorList>
    </citation>
    <scope>NUCLEOTIDE SEQUENCE [LARGE SCALE GENOMIC DNA]</scope>
    <source>
        <strain evidence="2 3">PLAD-142S6K</strain>
    </source>
</reference>
<dbReference type="Pfam" id="PF14559">
    <property type="entry name" value="TPR_19"/>
    <property type="match status" value="1"/>
</dbReference>
<keyword evidence="1" id="KW-0802">TPR repeat</keyword>
<accession>A0ABW6D104</accession>
<keyword evidence="3" id="KW-1185">Reference proteome</keyword>
<dbReference type="PROSITE" id="PS51257">
    <property type="entry name" value="PROKAR_LIPOPROTEIN"/>
    <property type="match status" value="1"/>
</dbReference>
<dbReference type="Gene3D" id="1.25.40.10">
    <property type="entry name" value="Tetratricopeptide repeat domain"/>
    <property type="match status" value="2"/>
</dbReference>
<dbReference type="RefSeq" id="WP_377975888.1">
    <property type="nucleotide sequence ID" value="NZ_JBBKYA010000003.1"/>
</dbReference>
<evidence type="ECO:0000313" key="3">
    <source>
        <dbReference type="Proteomes" id="UP001598114"/>
    </source>
</evidence>
<organism evidence="2 3">
    <name type="scientific">Aquirufa echingensis</name>
    <dbReference type="NCBI Taxonomy" id="3096516"/>
    <lineage>
        <taxon>Bacteria</taxon>
        <taxon>Pseudomonadati</taxon>
        <taxon>Bacteroidota</taxon>
        <taxon>Cytophagia</taxon>
        <taxon>Cytophagales</taxon>
        <taxon>Flectobacillaceae</taxon>
        <taxon>Aquirufa</taxon>
    </lineage>
</organism>
<sequence length="356" mass="40421">MINRLAILVIVSFVFVACEKAQDTKGETIPPIAIFQKSQKPELVVAYLTNLLENQDGANLYYLRAKAYFDLRAYQKAQLDIEQALNQVPGDLDYLLLSAQIKSHIGLISEAIEDAKLVESSGLASAKLYEILSNLYLENNEKKLGYFYLRKLEQVGIPSSERLHVDFLKRQFRLDSIGALQSVQLTDINHPDLAHAYFSYQIGRIPNITYQKQILAEIKKYPLDPYLMFSWGQFLVHVGQFSQAEKVLKQSVAWLPQHTAMRMALAHFYLNRKQFDQVELALAPLASNPRVIRDVLYLKVLVALNRGEKSKSVALLDSARKVFVGDGRFSLLYDRLVGKKPDSVNKTQDSTQQIVP</sequence>
<evidence type="ECO:0000313" key="2">
    <source>
        <dbReference type="EMBL" id="MFD3275710.1"/>
    </source>
</evidence>